<evidence type="ECO:0000256" key="5">
    <source>
        <dbReference type="ARBA" id="ARBA00022729"/>
    </source>
</evidence>
<evidence type="ECO:0000256" key="7">
    <source>
        <dbReference type="ARBA" id="ARBA00023237"/>
    </source>
</evidence>
<dbReference type="InterPro" id="IPR005017">
    <property type="entry name" value="OMPP1/FadL/TodX"/>
</dbReference>
<evidence type="ECO:0000256" key="8">
    <source>
        <dbReference type="SAM" id="SignalP"/>
    </source>
</evidence>
<evidence type="ECO:0000256" key="2">
    <source>
        <dbReference type="ARBA" id="ARBA00008163"/>
    </source>
</evidence>
<accession>A0ABS6W0I5</accession>
<evidence type="ECO:0000313" key="9">
    <source>
        <dbReference type="EMBL" id="MBW2961067.1"/>
    </source>
</evidence>
<keyword evidence="6" id="KW-0472">Membrane</keyword>
<name>A0ABS6W0I5_9FLAO</name>
<keyword evidence="5 8" id="KW-0732">Signal</keyword>
<keyword evidence="4" id="KW-0812">Transmembrane</keyword>
<evidence type="ECO:0000256" key="1">
    <source>
        <dbReference type="ARBA" id="ARBA00004571"/>
    </source>
</evidence>
<dbReference type="EMBL" id="JAHWDF010000003">
    <property type="protein sequence ID" value="MBW2961067.1"/>
    <property type="molecule type" value="Genomic_DNA"/>
</dbReference>
<gene>
    <name evidence="9" type="ORF">KW502_04555</name>
</gene>
<keyword evidence="7" id="KW-0998">Cell outer membrane</keyword>
<sequence length="506" mass="56646">MKFLLLSIPFFIALLFSGAYAQNIQDAYQFSNAPIKGTARYNSMAGAFGALGGDISAMKDNPAGSSVFLTNFGSVSLASNFYNNQVSLNGFTSKTSDDQLDISQIGAVFVFNNYDENATLTKFAFGVTYDSNKTFNNEYNWQGYTPSSISNYFVNLANGVPVNYLEPLDVDNTYRSLGELNIAAGGISNTDLQTAYIGYQAFLMDPLSLENNTYTSNVLGNEFDQHYNYISEGNNGKVSANGSFNLNNKLYLGLNLNGHFINKEISTSFLEQTNTSSTTINEVYFENYILTLGGGFSFDLGAIYRLNENIRLGGSYNSPTWYSIHDETNQYIDSNSPEDGFIYIEPNITNILPNYNYQTPSKYNASFAYLFGTSGLISIDYSYKDFSKIEYSAKGNYYDFNTLNQQIETNFKSVSSIKIGGEYRYKHWSFRGGFNYNESPYKNEKIISDSKLYSGGIGYNFGNYKLDLSYSRFNQTYQQSFYRTGLSPAEIEYISNNVTLTVSANL</sequence>
<proteinExistence type="inferred from homology"/>
<feature type="chain" id="PRO_5045876054" evidence="8">
    <location>
        <begin position="22"/>
        <end position="506"/>
    </location>
</feature>
<comment type="caution">
    <text evidence="9">The sequence shown here is derived from an EMBL/GenBank/DDBJ whole genome shotgun (WGS) entry which is preliminary data.</text>
</comment>
<evidence type="ECO:0000313" key="10">
    <source>
        <dbReference type="Proteomes" id="UP000719267"/>
    </source>
</evidence>
<evidence type="ECO:0000256" key="3">
    <source>
        <dbReference type="ARBA" id="ARBA00022452"/>
    </source>
</evidence>
<dbReference type="Proteomes" id="UP000719267">
    <property type="component" value="Unassembled WGS sequence"/>
</dbReference>
<organism evidence="9 10">
    <name type="scientific">Mesonia aestuariivivens</name>
    <dbReference type="NCBI Taxonomy" id="2796128"/>
    <lineage>
        <taxon>Bacteria</taxon>
        <taxon>Pseudomonadati</taxon>
        <taxon>Bacteroidota</taxon>
        <taxon>Flavobacteriia</taxon>
        <taxon>Flavobacteriales</taxon>
        <taxon>Flavobacteriaceae</taxon>
        <taxon>Mesonia</taxon>
    </lineage>
</organism>
<comment type="subcellular location">
    <subcellularLocation>
        <location evidence="1">Cell outer membrane</location>
        <topology evidence="1">Multi-pass membrane protein</topology>
    </subcellularLocation>
</comment>
<evidence type="ECO:0000256" key="6">
    <source>
        <dbReference type="ARBA" id="ARBA00023136"/>
    </source>
</evidence>
<comment type="similarity">
    <text evidence="2">Belongs to the OmpP1/FadL family.</text>
</comment>
<evidence type="ECO:0000256" key="4">
    <source>
        <dbReference type="ARBA" id="ARBA00022692"/>
    </source>
</evidence>
<keyword evidence="10" id="KW-1185">Reference proteome</keyword>
<feature type="signal peptide" evidence="8">
    <location>
        <begin position="1"/>
        <end position="21"/>
    </location>
</feature>
<protein>
    <submittedName>
        <fullName evidence="9">Outer membrane protein transport protein</fullName>
    </submittedName>
</protein>
<reference evidence="9 10" key="1">
    <citation type="submission" date="2021-07" db="EMBL/GenBank/DDBJ databases">
        <title>Mesonia aestuariivivens sp. nov., isolated from a tidal flat.</title>
        <authorList>
            <person name="Kim Y.-O."/>
            <person name="Yoon J.-H."/>
        </authorList>
    </citation>
    <scope>NUCLEOTIDE SEQUENCE [LARGE SCALE GENOMIC DNA]</scope>
    <source>
        <strain evidence="9 10">JHPTF-M18</strain>
    </source>
</reference>
<dbReference type="RefSeq" id="WP_219039351.1">
    <property type="nucleotide sequence ID" value="NZ_JAHWDF010000003.1"/>
</dbReference>
<keyword evidence="3" id="KW-1134">Transmembrane beta strand</keyword>
<dbReference type="Pfam" id="PF03349">
    <property type="entry name" value="Toluene_X"/>
    <property type="match status" value="1"/>
</dbReference>